<dbReference type="RefSeq" id="WP_138647457.1">
    <property type="nucleotide sequence ID" value="NZ_VCKW01000134.1"/>
</dbReference>
<feature type="chain" id="PRO_5039034901" description="Lipoprotein" evidence="1">
    <location>
        <begin position="27"/>
        <end position="148"/>
    </location>
</feature>
<keyword evidence="3" id="KW-1185">Reference proteome</keyword>
<protein>
    <recommendedName>
        <fullName evidence="4">Lipoprotein</fullName>
    </recommendedName>
</protein>
<reference evidence="2 3" key="1">
    <citation type="submission" date="2019-05" db="EMBL/GenBank/DDBJ databases">
        <title>Draft genome sequence of Actinomadura sp. 14C53.</title>
        <authorList>
            <person name="Saricaoglu S."/>
            <person name="Isik K."/>
        </authorList>
    </citation>
    <scope>NUCLEOTIDE SEQUENCE [LARGE SCALE GENOMIC DNA]</scope>
    <source>
        <strain evidence="2 3">14C53</strain>
    </source>
</reference>
<keyword evidence="1" id="KW-0732">Signal</keyword>
<proteinExistence type="predicted"/>
<evidence type="ECO:0000313" key="3">
    <source>
        <dbReference type="Proteomes" id="UP000309174"/>
    </source>
</evidence>
<organism evidence="2 3">
    <name type="scientific">Actinomadura soli</name>
    <dbReference type="NCBI Taxonomy" id="2508997"/>
    <lineage>
        <taxon>Bacteria</taxon>
        <taxon>Bacillati</taxon>
        <taxon>Actinomycetota</taxon>
        <taxon>Actinomycetes</taxon>
        <taxon>Streptosporangiales</taxon>
        <taxon>Thermomonosporaceae</taxon>
        <taxon>Actinomadura</taxon>
    </lineage>
</organism>
<dbReference type="OrthoDB" id="3480078at2"/>
<evidence type="ECO:0000313" key="2">
    <source>
        <dbReference type="EMBL" id="TMQ94210.1"/>
    </source>
</evidence>
<dbReference type="EMBL" id="VCKW01000134">
    <property type="protein sequence ID" value="TMQ94210.1"/>
    <property type="molecule type" value="Genomic_DNA"/>
</dbReference>
<sequence length="148" mass="15669">MFDGRRLMLAAAVMALCVGCSSSSSGGDVICAPCRPPVMVTVSGLDRLTVEGVRMRVCVGEQPCADFRVTRRPETESFSCGSVACSLLETGALQVTLPQREARTVADLPVRVTASSRQGQREGAATMKYVPDKGPCKCDYSYANVALG</sequence>
<evidence type="ECO:0000256" key="1">
    <source>
        <dbReference type="SAM" id="SignalP"/>
    </source>
</evidence>
<dbReference type="Proteomes" id="UP000309174">
    <property type="component" value="Unassembled WGS sequence"/>
</dbReference>
<feature type="signal peptide" evidence="1">
    <location>
        <begin position="1"/>
        <end position="26"/>
    </location>
</feature>
<evidence type="ECO:0008006" key="4">
    <source>
        <dbReference type="Google" id="ProtNLM"/>
    </source>
</evidence>
<gene>
    <name evidence="2" type="ORF">ETD83_24245</name>
</gene>
<name>A0A5C4J9T2_9ACTN</name>
<dbReference type="AlphaFoldDB" id="A0A5C4J9T2"/>
<accession>A0A5C4J9T2</accession>
<comment type="caution">
    <text evidence="2">The sequence shown here is derived from an EMBL/GenBank/DDBJ whole genome shotgun (WGS) entry which is preliminary data.</text>
</comment>